<dbReference type="PANTHER" id="PTHR33295">
    <property type="entry name" value="ATPASE"/>
    <property type="match status" value="1"/>
</dbReference>
<sequence>MVKELFYEFWEKTLPEVRTRELDIGRLDTDLINDIVGIRRCGKTYFMFLFIKHLLDDENVNKNQILYLNFENRKLHPLKESYFNDIVDFVYAEKLLDRFKKIYLFLDEVQNINGWEKQLRSIYDEFKGKVKIVISGSNASLLKKDYATLLTGRHLTINLYPLSFKEFLNFNNFSVNNKKIFTEREKSLIRKYLTEYIKSGGFPEVVLADEYKEDILQQYFGDIITRDIISRERIRKDAFLVEEIAAYLINNISNLFSLRKISNFFGSSGNKISVPTLQNYLRFFENAFLFIPIRIFSYKIRERLQHPQKIYCIDAGLISALSSKSPPDWGRLYENTVAVELKRKKCEIYYWKDYRYNEVDFVIKKGLKISTLIQVCYDMNKDNYEREASSLIKCSKELKCKDLLIITDDEEREFKESGITIKSIPLYKFLLFGY</sequence>
<evidence type="ECO:0000313" key="3">
    <source>
        <dbReference type="EMBL" id="OIN97796.1"/>
    </source>
</evidence>
<dbReference type="Pfam" id="PF13173">
    <property type="entry name" value="AAA_14"/>
    <property type="match status" value="1"/>
</dbReference>
<dbReference type="InterPro" id="IPR025420">
    <property type="entry name" value="DUF4143"/>
</dbReference>
<dbReference type="Proteomes" id="UP000182278">
    <property type="component" value="Unassembled WGS sequence"/>
</dbReference>
<dbReference type="InterPro" id="IPR041682">
    <property type="entry name" value="AAA_14"/>
</dbReference>
<dbReference type="STRING" id="1817893.AUJ66_02240"/>
<proteinExistence type="predicted"/>
<accession>A0A1J4SGP2</accession>
<protein>
    <recommendedName>
        <fullName evidence="5">AAA family ATPase</fullName>
    </recommendedName>
</protein>
<dbReference type="InterPro" id="IPR027417">
    <property type="entry name" value="P-loop_NTPase"/>
</dbReference>
<evidence type="ECO:0000259" key="2">
    <source>
        <dbReference type="Pfam" id="PF13635"/>
    </source>
</evidence>
<evidence type="ECO:0008006" key="5">
    <source>
        <dbReference type="Google" id="ProtNLM"/>
    </source>
</evidence>
<reference evidence="3 4" key="1">
    <citation type="journal article" date="2016" name="Environ. Microbiol.">
        <title>Genomic resolution of a cold subsurface aquifer community provides metabolic insights for novel microbes adapted to high CO concentrations.</title>
        <authorList>
            <person name="Probst A.J."/>
            <person name="Castelle C.J."/>
            <person name="Singh A."/>
            <person name="Brown C.T."/>
            <person name="Anantharaman K."/>
            <person name="Sharon I."/>
            <person name="Hug L.A."/>
            <person name="Burstein D."/>
            <person name="Emerson J.B."/>
            <person name="Thomas B.C."/>
            <person name="Banfield J.F."/>
        </authorList>
    </citation>
    <scope>NUCLEOTIDE SEQUENCE [LARGE SCALE GENOMIC DNA]</scope>
    <source>
        <strain evidence="3">CG1_02_38_46</strain>
    </source>
</reference>
<feature type="domain" description="AAA" evidence="1">
    <location>
        <begin position="35"/>
        <end position="168"/>
    </location>
</feature>
<feature type="domain" description="DUF4143" evidence="2">
    <location>
        <begin position="226"/>
        <end position="377"/>
    </location>
</feature>
<evidence type="ECO:0000259" key="1">
    <source>
        <dbReference type="Pfam" id="PF13173"/>
    </source>
</evidence>
<dbReference type="Pfam" id="PF13635">
    <property type="entry name" value="DUF4143"/>
    <property type="match status" value="1"/>
</dbReference>
<dbReference type="PANTHER" id="PTHR33295:SF8">
    <property type="entry name" value="AAA+ ATPASE DOMAIN-CONTAINING PROTEIN"/>
    <property type="match status" value="1"/>
</dbReference>
<comment type="caution">
    <text evidence="3">The sequence shown here is derived from an EMBL/GenBank/DDBJ whole genome shotgun (WGS) entry which is preliminary data.</text>
</comment>
<dbReference type="AlphaFoldDB" id="A0A1J4SGP2"/>
<gene>
    <name evidence="3" type="ORF">AUJ66_02240</name>
</gene>
<dbReference type="SUPFAM" id="SSF52540">
    <property type="entry name" value="P-loop containing nucleoside triphosphate hydrolases"/>
    <property type="match status" value="1"/>
</dbReference>
<evidence type="ECO:0000313" key="4">
    <source>
        <dbReference type="Proteomes" id="UP000182278"/>
    </source>
</evidence>
<organism evidence="3 4">
    <name type="scientific">Candidatus Desantisbacteria bacterium CG1_02_38_46</name>
    <dbReference type="NCBI Taxonomy" id="1817893"/>
    <lineage>
        <taxon>Bacteria</taxon>
        <taxon>Candidatus Desantisiibacteriota</taxon>
    </lineage>
</organism>
<dbReference type="Gene3D" id="3.40.50.300">
    <property type="entry name" value="P-loop containing nucleotide triphosphate hydrolases"/>
    <property type="match status" value="1"/>
</dbReference>
<dbReference type="EMBL" id="MNUO01000034">
    <property type="protein sequence ID" value="OIN97796.1"/>
    <property type="molecule type" value="Genomic_DNA"/>
</dbReference>
<name>A0A1J4SGP2_9BACT</name>